<organism evidence="1 2">
    <name type="scientific">Marinobacterium aestuarii</name>
    <dbReference type="NCBI Taxonomy" id="1821621"/>
    <lineage>
        <taxon>Bacteria</taxon>
        <taxon>Pseudomonadati</taxon>
        <taxon>Pseudomonadota</taxon>
        <taxon>Gammaproteobacteria</taxon>
        <taxon>Oceanospirillales</taxon>
        <taxon>Oceanospirillaceae</taxon>
        <taxon>Marinobacterium</taxon>
    </lineage>
</organism>
<protein>
    <submittedName>
        <fullName evidence="1">Uncharacterized protein</fullName>
    </submittedName>
</protein>
<evidence type="ECO:0000313" key="1">
    <source>
        <dbReference type="EMBL" id="ANG63278.1"/>
    </source>
</evidence>
<dbReference type="AlphaFoldDB" id="A0A1A9F065"/>
<name>A0A1A9F065_9GAMM</name>
<dbReference type="EMBL" id="CP015839">
    <property type="protein sequence ID" value="ANG63278.1"/>
    <property type="molecule type" value="Genomic_DNA"/>
</dbReference>
<dbReference type="STRING" id="1821621.A8C75_12880"/>
<gene>
    <name evidence="1" type="ORF">A8C75_12880</name>
</gene>
<reference evidence="2" key="1">
    <citation type="submission" date="2016-05" db="EMBL/GenBank/DDBJ databases">
        <authorList>
            <person name="Baek K."/>
            <person name="Yang S.-J."/>
        </authorList>
    </citation>
    <scope>NUCLEOTIDE SEQUENCE [LARGE SCALE GENOMIC DNA]</scope>
    <source>
        <strain evidence="2">ST58-10</strain>
    </source>
</reference>
<dbReference type="Proteomes" id="UP000078070">
    <property type="component" value="Chromosome"/>
</dbReference>
<keyword evidence="2" id="KW-1185">Reference proteome</keyword>
<reference evidence="1 2" key="2">
    <citation type="journal article" date="2018" name="Int. J. Syst. Evol. Microbiol.">
        <title>Marinobacterium aestuarii sp. nov., a benzene-degrading marine bacterium isolated from estuary sediment.</title>
        <authorList>
            <person name="Bae S.S."/>
            <person name="Jung J."/>
            <person name="Chung D."/>
            <person name="Baek K."/>
        </authorList>
    </citation>
    <scope>NUCLEOTIDE SEQUENCE [LARGE SCALE GENOMIC DNA]</scope>
    <source>
        <strain evidence="1 2">ST58-10</strain>
    </source>
</reference>
<proteinExistence type="predicted"/>
<dbReference type="RefSeq" id="WP_067382973.1">
    <property type="nucleotide sequence ID" value="NZ_CP015839.1"/>
</dbReference>
<evidence type="ECO:0000313" key="2">
    <source>
        <dbReference type="Proteomes" id="UP000078070"/>
    </source>
</evidence>
<accession>A0A1A9F065</accession>
<dbReference type="KEGG" id="mars:A8C75_12880"/>
<sequence length="88" mass="9800">MNFKIDVDMTPDEMRRVLGLPDIAGFQQEMLDQIRERMAAGADGYDPLTLFKPYMTGGLGSMEALQQMMLKMMTNYKGASKEAGKASD</sequence>
<dbReference type="Pfam" id="PF20099">
    <property type="entry name" value="DUF6489"/>
    <property type="match status" value="1"/>
</dbReference>
<dbReference type="InterPro" id="IPR045502">
    <property type="entry name" value="DUF6489"/>
</dbReference>